<organism evidence="1 2">
    <name type="scientific">Sporomusa ovata</name>
    <dbReference type="NCBI Taxonomy" id="2378"/>
    <lineage>
        <taxon>Bacteria</taxon>
        <taxon>Bacillati</taxon>
        <taxon>Bacillota</taxon>
        <taxon>Negativicutes</taxon>
        <taxon>Selenomonadales</taxon>
        <taxon>Sporomusaceae</taxon>
        <taxon>Sporomusa</taxon>
    </lineage>
</organism>
<gene>
    <name evidence="1" type="ORF">SpAn4DRAFT_2149</name>
</gene>
<dbReference type="EMBL" id="CTRP01000003">
    <property type="protein sequence ID" value="CQR71171.1"/>
    <property type="molecule type" value="Genomic_DNA"/>
</dbReference>
<evidence type="ECO:0000313" key="1">
    <source>
        <dbReference type="EMBL" id="CQR71171.1"/>
    </source>
</evidence>
<accession>A0A0U1KUY0</accession>
<keyword evidence="2" id="KW-1185">Reference proteome</keyword>
<name>A0A0U1KUY0_9FIRM</name>
<reference evidence="2" key="1">
    <citation type="submission" date="2015-03" db="EMBL/GenBank/DDBJ databases">
        <authorList>
            <person name="Nijsse Bart"/>
        </authorList>
    </citation>
    <scope>NUCLEOTIDE SEQUENCE [LARGE SCALE GENOMIC DNA]</scope>
</reference>
<dbReference type="Proteomes" id="UP000049855">
    <property type="component" value="Unassembled WGS sequence"/>
</dbReference>
<dbReference type="AlphaFoldDB" id="A0A0U1KUY0"/>
<protein>
    <submittedName>
        <fullName evidence="1">Uncharacterized protein</fullName>
    </submittedName>
</protein>
<sequence>MSGSNPGDTESGKYKSLGLISRLYFFGRMRIAFFHAFVHPKGESIHAETTSKKRASILDARA</sequence>
<evidence type="ECO:0000313" key="2">
    <source>
        <dbReference type="Proteomes" id="UP000049855"/>
    </source>
</evidence>
<proteinExistence type="predicted"/>
<dbReference type="RefSeq" id="WP_021169876.1">
    <property type="nucleotide sequence ID" value="NZ_CTRP01000003.1"/>
</dbReference>